<dbReference type="EMBL" id="AFFY01000045">
    <property type="protein sequence ID" value="EHG99195.1"/>
    <property type="molecule type" value="Genomic_DNA"/>
</dbReference>
<reference evidence="1 2" key="1">
    <citation type="submission" date="2011-03" db="EMBL/GenBank/DDBJ databases">
        <authorList>
            <person name="Weinstock G."/>
            <person name="Sodergren E."/>
            <person name="Clifton S."/>
            <person name="Fulton L."/>
            <person name="Fulton B."/>
            <person name="Courtney L."/>
            <person name="Fronick C."/>
            <person name="Harrison M."/>
            <person name="Strong C."/>
            <person name="Farmer C."/>
            <person name="Delahaunty K."/>
            <person name="Markovic C."/>
            <person name="Hall O."/>
            <person name="Minx P."/>
            <person name="Tomlinson C."/>
            <person name="Mitreva M."/>
            <person name="Hou S."/>
            <person name="Chen J."/>
            <person name="Wollam A."/>
            <person name="Pepin K.H."/>
            <person name="Johnson M."/>
            <person name="Bhonagiri V."/>
            <person name="Zhang X."/>
            <person name="Suruliraj S."/>
            <person name="Warren W."/>
            <person name="Chinwalla A."/>
            <person name="Mardis E.R."/>
            <person name="Wilson R.K."/>
        </authorList>
    </citation>
    <scope>NUCLEOTIDE SEQUENCE [LARGE SCALE GENOMIC DNA]</scope>
    <source>
        <strain evidence="1 2">YIT 11840</strain>
    </source>
</reference>
<dbReference type="InterPro" id="IPR032675">
    <property type="entry name" value="LRR_dom_sf"/>
</dbReference>
<dbReference type="Pfam" id="PF13306">
    <property type="entry name" value="LRR_5"/>
    <property type="match status" value="2"/>
</dbReference>
<dbReference type="PANTHER" id="PTHR45661:SF3">
    <property type="entry name" value="IG-LIKE DOMAIN-CONTAINING PROTEIN"/>
    <property type="match status" value="1"/>
</dbReference>
<name>G5STV2_9BACT</name>
<dbReference type="InterPro" id="IPR053139">
    <property type="entry name" value="Surface_bspA-like"/>
</dbReference>
<dbReference type="Proteomes" id="UP000003598">
    <property type="component" value="Unassembled WGS sequence"/>
</dbReference>
<dbReference type="PATRIC" id="fig|762968.3.peg.2493"/>
<evidence type="ECO:0008006" key="3">
    <source>
        <dbReference type="Google" id="ProtNLM"/>
    </source>
</evidence>
<dbReference type="SUPFAM" id="SSF52058">
    <property type="entry name" value="L domain-like"/>
    <property type="match status" value="1"/>
</dbReference>
<evidence type="ECO:0000313" key="2">
    <source>
        <dbReference type="Proteomes" id="UP000003598"/>
    </source>
</evidence>
<dbReference type="InterPro" id="IPR026906">
    <property type="entry name" value="LRR_5"/>
</dbReference>
<dbReference type="Gene3D" id="3.80.10.10">
    <property type="entry name" value="Ribonuclease Inhibitor"/>
    <property type="match status" value="2"/>
</dbReference>
<dbReference type="OrthoDB" id="1055163at2"/>
<gene>
    <name evidence="1" type="ORF">HMPREF9441_02807</name>
</gene>
<dbReference type="PANTHER" id="PTHR45661">
    <property type="entry name" value="SURFACE ANTIGEN"/>
    <property type="match status" value="1"/>
</dbReference>
<sequence length="850" mass="93378">MNGYTPFSYQTITNMKNKKGQRLFSFLKGITCFLFLAQTGTGWAQKDSLYYDEESGCSWEFLIYDDHVEATGLKGEKYMEAKLPAYIDRKPVTVISPQFLGGYVHSGTHYFFATIIVPTTVEEIGDQAFTSAQDLEIVFETPSSLKRIGKEAFAYCGYLKRVELPESVEEIGEGCFAGNQNLKVVTLPSTLKEIPKRAFEGCSDLQDFQIPQSVEVIGERAFYGATKLKTTLPPNLKEIGAYAFYIGHTSAYEYNLTEMNGKMPETLETIGDYAFAGFNMPSTIKIPDGVSTINNGIFQYCEDIEKITLPEAIGRIGANAFDGCVSLESVNIPSNTSYIGNSAFANTALEKADLPASVTFIGTGVFNGCGKLSSATLPDLLTSIPANMFTGCTSLTSIEIPNTVTSIGNGALSCALESVSLPDSLRTIGDDAFKGTRLRSIVIPPLVTSIGKGALECASYGSYPDFTTYLDYIILETKQYVSLEKAINQDYVYETLYPLHLIVPSNLKQEYETVTYKIVRGDITGYDPKGVNEIASNQYYTFRNRSTGQYLQLSANGEDETALVTEADMRCSAGAQIRLIESGTANKYYMAVQNVSDPMLGTLNFKGEDAPIEHPAFWRWNLTVDGQYLAVDDKGNFVKTDKADDNADWYIAPTTEFDVKMKNGEDGLSYATLYLPFDVQASGSSKMYVATGSDDKAVKLTEVADGKLKSGNGALIMNSEGADVVTLQITSRAQKPSVNLFEGSYKDQYQASAENEYYVLDFTTENGIGFYPPETPVLKANEAYLPYNDANPNAVFLSLDFENSGSGIHSTTTDTAPTSKGQMFDLQGRRIMHRPQKGIYIMDGRKYVVK</sequence>
<organism evidence="1 2">
    <name type="scientific">Paraprevotella clara YIT 11840</name>
    <dbReference type="NCBI Taxonomy" id="762968"/>
    <lineage>
        <taxon>Bacteria</taxon>
        <taxon>Pseudomonadati</taxon>
        <taxon>Bacteroidota</taxon>
        <taxon>Bacteroidia</taxon>
        <taxon>Bacteroidales</taxon>
        <taxon>Prevotellaceae</taxon>
        <taxon>Paraprevotella</taxon>
    </lineage>
</organism>
<dbReference type="eggNOG" id="COG5492">
    <property type="taxonomic scope" value="Bacteria"/>
</dbReference>
<dbReference type="AlphaFoldDB" id="G5STV2"/>
<protein>
    <recommendedName>
        <fullName evidence="3">Leucine Rich repeat-containing domain protein</fullName>
    </recommendedName>
</protein>
<proteinExistence type="predicted"/>
<dbReference type="STRING" id="762968.HMPREF9441_02807"/>
<keyword evidence="2" id="KW-1185">Reference proteome</keyword>
<dbReference type="HOGENOM" id="CLU_335501_0_0_10"/>
<accession>G5STV2</accession>
<evidence type="ECO:0000313" key="1">
    <source>
        <dbReference type="EMBL" id="EHG99195.1"/>
    </source>
</evidence>
<comment type="caution">
    <text evidence="1">The sequence shown here is derived from an EMBL/GenBank/DDBJ whole genome shotgun (WGS) entry which is preliminary data.</text>
</comment>